<name>A0ABQ7DZ19_BRACR</name>
<organism evidence="1 2">
    <name type="scientific">Brassica cretica</name>
    <name type="common">Mustard</name>
    <dbReference type="NCBI Taxonomy" id="69181"/>
    <lineage>
        <taxon>Eukaryota</taxon>
        <taxon>Viridiplantae</taxon>
        <taxon>Streptophyta</taxon>
        <taxon>Embryophyta</taxon>
        <taxon>Tracheophyta</taxon>
        <taxon>Spermatophyta</taxon>
        <taxon>Magnoliopsida</taxon>
        <taxon>eudicotyledons</taxon>
        <taxon>Gunneridae</taxon>
        <taxon>Pentapetalae</taxon>
        <taxon>rosids</taxon>
        <taxon>malvids</taxon>
        <taxon>Brassicales</taxon>
        <taxon>Brassicaceae</taxon>
        <taxon>Brassiceae</taxon>
        <taxon>Brassica</taxon>
    </lineage>
</organism>
<gene>
    <name evidence="1" type="ORF">DY000_02028979</name>
</gene>
<reference evidence="1 2" key="1">
    <citation type="journal article" date="2020" name="BMC Genomics">
        <title>Intraspecific diversification of the crop wild relative Brassica cretica Lam. using demographic model selection.</title>
        <authorList>
            <person name="Kioukis A."/>
            <person name="Michalopoulou V.A."/>
            <person name="Briers L."/>
            <person name="Pirintsos S."/>
            <person name="Studholme D.J."/>
            <person name="Pavlidis P."/>
            <person name="Sarris P.F."/>
        </authorList>
    </citation>
    <scope>NUCLEOTIDE SEQUENCE [LARGE SCALE GENOMIC DNA]</scope>
    <source>
        <strain evidence="2">cv. PFS-1207/04</strain>
    </source>
</reference>
<accession>A0ABQ7DZ19</accession>
<protein>
    <submittedName>
        <fullName evidence="1">Uncharacterized protein</fullName>
    </submittedName>
</protein>
<dbReference type="EMBL" id="QGKV02000649">
    <property type="protein sequence ID" value="KAF3582371.1"/>
    <property type="molecule type" value="Genomic_DNA"/>
</dbReference>
<evidence type="ECO:0000313" key="1">
    <source>
        <dbReference type="EMBL" id="KAF3582371.1"/>
    </source>
</evidence>
<keyword evidence="2" id="KW-1185">Reference proteome</keyword>
<evidence type="ECO:0000313" key="2">
    <source>
        <dbReference type="Proteomes" id="UP000266723"/>
    </source>
</evidence>
<sequence length="71" mass="8380">MRTRPLQRGSRGDPLEEEYLQVQALEKEHLQREGKYSQPNHLVAVESLIPRNLEVGLWIRKEKGRVFLQDL</sequence>
<dbReference type="Proteomes" id="UP000266723">
    <property type="component" value="Unassembled WGS sequence"/>
</dbReference>
<proteinExistence type="predicted"/>
<comment type="caution">
    <text evidence="1">The sequence shown here is derived from an EMBL/GenBank/DDBJ whole genome shotgun (WGS) entry which is preliminary data.</text>
</comment>